<dbReference type="Gene3D" id="3.10.580.10">
    <property type="entry name" value="CBS-domain"/>
    <property type="match status" value="1"/>
</dbReference>
<feature type="domain" description="CBS" evidence="13">
    <location>
        <begin position="281"/>
        <end position="338"/>
    </location>
</feature>
<keyword evidence="4 10" id="KW-0812">Transmembrane</keyword>
<evidence type="ECO:0000259" key="14">
    <source>
        <dbReference type="PROSITE" id="PS51846"/>
    </source>
</evidence>
<evidence type="ECO:0000256" key="11">
    <source>
        <dbReference type="SAM" id="Phobius"/>
    </source>
</evidence>
<evidence type="ECO:0000256" key="10">
    <source>
        <dbReference type="PROSITE-ProRule" id="PRU01193"/>
    </source>
</evidence>
<dbReference type="Proteomes" id="UP000036403">
    <property type="component" value="Unassembled WGS sequence"/>
</dbReference>
<dbReference type="InterPro" id="IPR046342">
    <property type="entry name" value="CBS_dom_sf"/>
</dbReference>
<feature type="domain" description="CBS" evidence="13">
    <location>
        <begin position="216"/>
        <end position="276"/>
    </location>
</feature>
<protein>
    <submittedName>
        <fullName evidence="15">Hemolysin c</fullName>
    </submittedName>
</protein>
<keyword evidence="8 10" id="KW-0472">Membrane</keyword>
<evidence type="ECO:0000256" key="8">
    <source>
        <dbReference type="ARBA" id="ARBA00023136"/>
    </source>
</evidence>
<keyword evidence="16" id="KW-1185">Reference proteome</keyword>
<evidence type="ECO:0000256" key="5">
    <source>
        <dbReference type="ARBA" id="ARBA00022737"/>
    </source>
</evidence>
<dbReference type="OrthoDB" id="5353557at2759"/>
<dbReference type="Gene3D" id="3.30.465.10">
    <property type="match status" value="1"/>
</dbReference>
<dbReference type="GO" id="GO:0005886">
    <property type="term" value="C:plasma membrane"/>
    <property type="evidence" value="ECO:0007669"/>
    <property type="project" value="UniProtKB-SubCell"/>
</dbReference>
<name>A0A0J7KG91_LASNI</name>
<evidence type="ECO:0000256" key="1">
    <source>
        <dbReference type="ARBA" id="ARBA00004651"/>
    </source>
</evidence>
<dbReference type="CDD" id="cd04590">
    <property type="entry name" value="CBS_pair_CorC_HlyC_assoc"/>
    <property type="match status" value="1"/>
</dbReference>
<dbReference type="GO" id="GO:0050660">
    <property type="term" value="F:flavin adenine dinucleotide binding"/>
    <property type="evidence" value="ECO:0007669"/>
    <property type="project" value="InterPro"/>
</dbReference>
<keyword evidence="3" id="KW-1003">Cell membrane</keyword>
<dbReference type="PaxDb" id="67767-A0A0J7KG91"/>
<dbReference type="AlphaFoldDB" id="A0A0J7KG91"/>
<dbReference type="PANTHER" id="PTHR43099:SF2">
    <property type="entry name" value="UPF0053 PROTEIN YRKA"/>
    <property type="match status" value="1"/>
</dbReference>
<evidence type="ECO:0000313" key="15">
    <source>
        <dbReference type="EMBL" id="KMQ89297.1"/>
    </source>
</evidence>
<sequence>MLALIMVILLILLNGIFAMGEMALISVKKPRLEMLARNGVRGAERALCLSKNPQEFLPTVQVGLTLVSIVEGAFGGSQLEGSFTKILVSFKLSERLAEHLSVAVVVAGIAVAMLVFGELVPKRLGLQFPEKISIWLSGLLLFVSRIAQPLIWFLNASTSLTLKCFRVPPLSPAVITEEELRGILAEGARAGILEGQERQMIERLMRIVDRPVRGLMTPRNDLIWIDKNTTPAELTKRLRRAPAHTRFVICDGSIDNPVGVILAKDIMEQLLQGKKLSIESLLRTPPIVPDVMTGQAIIDRLRKVSLGIVFVMDEYGTFEGIVTPTDIFDAIIGEDNTTSTITTKKKGSVLFEETSVVLDGDMPKEDAAFRLGIHDFPQGGRYHTLAGVMLALLKKVPVVGDRVACEGWSFQVVGMEKRRITRIHATRLP</sequence>
<dbReference type="Pfam" id="PF00571">
    <property type="entry name" value="CBS"/>
    <property type="match status" value="2"/>
</dbReference>
<organism evidence="15 16">
    <name type="scientific">Lasius niger</name>
    <name type="common">Black garden ant</name>
    <dbReference type="NCBI Taxonomy" id="67767"/>
    <lineage>
        <taxon>Eukaryota</taxon>
        <taxon>Metazoa</taxon>
        <taxon>Ecdysozoa</taxon>
        <taxon>Arthropoda</taxon>
        <taxon>Hexapoda</taxon>
        <taxon>Insecta</taxon>
        <taxon>Pterygota</taxon>
        <taxon>Neoptera</taxon>
        <taxon>Endopterygota</taxon>
        <taxon>Hymenoptera</taxon>
        <taxon>Apocrita</taxon>
        <taxon>Aculeata</taxon>
        <taxon>Formicoidea</taxon>
        <taxon>Formicidae</taxon>
        <taxon>Formicinae</taxon>
        <taxon>Lasius</taxon>
        <taxon>Lasius</taxon>
    </lineage>
</organism>
<evidence type="ECO:0000256" key="4">
    <source>
        <dbReference type="ARBA" id="ARBA00022692"/>
    </source>
</evidence>
<keyword evidence="12" id="KW-0732">Signal</keyword>
<reference evidence="15 16" key="1">
    <citation type="submission" date="2015-04" db="EMBL/GenBank/DDBJ databases">
        <title>Lasius niger genome sequencing.</title>
        <authorList>
            <person name="Konorov E.A."/>
            <person name="Nikitin M.A."/>
            <person name="Kirill M.V."/>
            <person name="Chang P."/>
        </authorList>
    </citation>
    <scope>NUCLEOTIDE SEQUENCE [LARGE SCALE GENOMIC DNA]</scope>
    <source>
        <tissue evidence="15">Whole</tissue>
    </source>
</reference>
<feature type="signal peptide" evidence="12">
    <location>
        <begin position="1"/>
        <end position="18"/>
    </location>
</feature>
<dbReference type="Pfam" id="PF01595">
    <property type="entry name" value="CNNM"/>
    <property type="match status" value="1"/>
</dbReference>
<feature type="chain" id="PRO_5005290085" evidence="12">
    <location>
        <begin position="19"/>
        <end position="429"/>
    </location>
</feature>
<evidence type="ECO:0000256" key="3">
    <source>
        <dbReference type="ARBA" id="ARBA00022475"/>
    </source>
</evidence>
<dbReference type="InterPro" id="IPR005170">
    <property type="entry name" value="Transptr-assoc_dom"/>
</dbReference>
<feature type="transmembrane region" description="Helical" evidence="11">
    <location>
        <begin position="132"/>
        <end position="154"/>
    </location>
</feature>
<keyword evidence="7 9" id="KW-0129">CBS domain</keyword>
<dbReference type="InterPro" id="IPR051676">
    <property type="entry name" value="UPF0053_domain"/>
</dbReference>
<evidence type="ECO:0000256" key="7">
    <source>
        <dbReference type="ARBA" id="ARBA00023122"/>
    </source>
</evidence>
<feature type="transmembrane region" description="Helical" evidence="11">
    <location>
        <begin position="100"/>
        <end position="120"/>
    </location>
</feature>
<dbReference type="PANTHER" id="PTHR43099">
    <property type="entry name" value="UPF0053 PROTEIN YRKA"/>
    <property type="match status" value="1"/>
</dbReference>
<evidence type="ECO:0000256" key="2">
    <source>
        <dbReference type="ARBA" id="ARBA00010484"/>
    </source>
</evidence>
<accession>A0A0J7KG91</accession>
<dbReference type="STRING" id="67767.A0A0J7KG91"/>
<dbReference type="SMART" id="SM01091">
    <property type="entry name" value="CorC_HlyC"/>
    <property type="match status" value="1"/>
</dbReference>
<evidence type="ECO:0000256" key="12">
    <source>
        <dbReference type="SAM" id="SignalP"/>
    </source>
</evidence>
<evidence type="ECO:0000313" key="16">
    <source>
        <dbReference type="Proteomes" id="UP000036403"/>
    </source>
</evidence>
<keyword evidence="6 10" id="KW-1133">Transmembrane helix</keyword>
<dbReference type="InterPro" id="IPR044751">
    <property type="entry name" value="Ion_transp-like_CBS"/>
</dbReference>
<comment type="subcellular location">
    <subcellularLocation>
        <location evidence="1">Cell membrane</location>
        <topology evidence="1">Multi-pass membrane protein</topology>
    </subcellularLocation>
</comment>
<dbReference type="Pfam" id="PF03471">
    <property type="entry name" value="CorC_HlyC"/>
    <property type="match status" value="1"/>
</dbReference>
<evidence type="ECO:0000256" key="6">
    <source>
        <dbReference type="ARBA" id="ARBA00022989"/>
    </source>
</evidence>
<gene>
    <name evidence="15" type="ORF">RF55_11088</name>
</gene>
<evidence type="ECO:0000256" key="9">
    <source>
        <dbReference type="PROSITE-ProRule" id="PRU00703"/>
    </source>
</evidence>
<dbReference type="SUPFAM" id="SSF54631">
    <property type="entry name" value="CBS-domain pair"/>
    <property type="match status" value="1"/>
</dbReference>
<comment type="similarity">
    <text evidence="2">Belongs to the ACDP family.</text>
</comment>
<keyword evidence="5" id="KW-0677">Repeat</keyword>
<dbReference type="EMBL" id="LBMM01007930">
    <property type="protein sequence ID" value="KMQ89297.1"/>
    <property type="molecule type" value="Genomic_DNA"/>
</dbReference>
<dbReference type="InterPro" id="IPR036318">
    <property type="entry name" value="FAD-bd_PCMH-like_sf"/>
</dbReference>
<evidence type="ECO:0000259" key="13">
    <source>
        <dbReference type="PROSITE" id="PS51371"/>
    </source>
</evidence>
<dbReference type="SUPFAM" id="SSF56176">
    <property type="entry name" value="FAD-binding/transporter-associated domain-like"/>
    <property type="match status" value="1"/>
</dbReference>
<dbReference type="PROSITE" id="PS51371">
    <property type="entry name" value="CBS"/>
    <property type="match status" value="2"/>
</dbReference>
<comment type="caution">
    <text evidence="15">The sequence shown here is derived from an EMBL/GenBank/DDBJ whole genome shotgun (WGS) entry which is preliminary data.</text>
</comment>
<dbReference type="InterPro" id="IPR002550">
    <property type="entry name" value="CNNM"/>
</dbReference>
<dbReference type="InterPro" id="IPR016169">
    <property type="entry name" value="FAD-bd_PCMH_sub2"/>
</dbReference>
<proteinExistence type="inferred from homology"/>
<dbReference type="InterPro" id="IPR000644">
    <property type="entry name" value="CBS_dom"/>
</dbReference>
<feature type="domain" description="CNNM transmembrane" evidence="14">
    <location>
        <begin position="1"/>
        <end position="197"/>
    </location>
</feature>
<dbReference type="PROSITE" id="PS51846">
    <property type="entry name" value="CNNM"/>
    <property type="match status" value="1"/>
</dbReference>